<feature type="non-terminal residue" evidence="1">
    <location>
        <position position="105"/>
    </location>
</feature>
<dbReference type="Proteomes" id="UP000094385">
    <property type="component" value="Unassembled WGS sequence"/>
</dbReference>
<dbReference type="InterPro" id="IPR008949">
    <property type="entry name" value="Isoprenoid_synthase_dom_sf"/>
</dbReference>
<evidence type="ECO:0000313" key="1">
    <source>
        <dbReference type="EMBL" id="ODQ69130.1"/>
    </source>
</evidence>
<sequence length="105" mass="12128">LSYMAGVTEQSTFSFVAIPQTMATATLELCFQNPALFDRNIKISKGSACQVMIESTQDFQRVCEVFRQYARKIHRKNKPSDPHFLDINIACDKIERFIDRNFSEE</sequence>
<dbReference type="PANTHER" id="PTHR11626:SF2">
    <property type="entry name" value="SQUALENE SYNTHASE"/>
    <property type="match status" value="1"/>
</dbReference>
<dbReference type="GO" id="GO:0006696">
    <property type="term" value="P:ergosterol biosynthetic process"/>
    <property type="evidence" value="ECO:0007669"/>
    <property type="project" value="TreeGrafter"/>
</dbReference>
<name>A0A1E3PUX1_LIPST</name>
<dbReference type="GO" id="GO:0045338">
    <property type="term" value="P:farnesyl diphosphate metabolic process"/>
    <property type="evidence" value="ECO:0007669"/>
    <property type="project" value="InterPro"/>
</dbReference>
<gene>
    <name evidence="1" type="ORF">LIPSTDRAFT_37257</name>
</gene>
<proteinExistence type="predicted"/>
<dbReference type="GO" id="GO:0005789">
    <property type="term" value="C:endoplasmic reticulum membrane"/>
    <property type="evidence" value="ECO:0007669"/>
    <property type="project" value="TreeGrafter"/>
</dbReference>
<dbReference type="Gene3D" id="1.10.600.10">
    <property type="entry name" value="Farnesyl Diphosphate Synthase"/>
    <property type="match status" value="1"/>
</dbReference>
<dbReference type="GO" id="GO:0051996">
    <property type="term" value="F:squalene synthase [NAD(P)H] activity"/>
    <property type="evidence" value="ECO:0007669"/>
    <property type="project" value="InterPro"/>
</dbReference>
<reference evidence="1 2" key="1">
    <citation type="journal article" date="2016" name="Proc. Natl. Acad. Sci. U.S.A.">
        <title>Comparative genomics of biotechnologically important yeasts.</title>
        <authorList>
            <person name="Riley R."/>
            <person name="Haridas S."/>
            <person name="Wolfe K.H."/>
            <person name="Lopes M.R."/>
            <person name="Hittinger C.T."/>
            <person name="Goeker M."/>
            <person name="Salamov A.A."/>
            <person name="Wisecaver J.H."/>
            <person name="Long T.M."/>
            <person name="Calvey C.H."/>
            <person name="Aerts A.L."/>
            <person name="Barry K.W."/>
            <person name="Choi C."/>
            <person name="Clum A."/>
            <person name="Coughlan A.Y."/>
            <person name="Deshpande S."/>
            <person name="Douglass A.P."/>
            <person name="Hanson S.J."/>
            <person name="Klenk H.-P."/>
            <person name="LaButti K.M."/>
            <person name="Lapidus A."/>
            <person name="Lindquist E.A."/>
            <person name="Lipzen A.M."/>
            <person name="Meier-Kolthoff J.P."/>
            <person name="Ohm R.A."/>
            <person name="Otillar R.P."/>
            <person name="Pangilinan J.L."/>
            <person name="Peng Y."/>
            <person name="Rokas A."/>
            <person name="Rosa C.A."/>
            <person name="Scheuner C."/>
            <person name="Sibirny A.A."/>
            <person name="Slot J.C."/>
            <person name="Stielow J.B."/>
            <person name="Sun H."/>
            <person name="Kurtzman C.P."/>
            <person name="Blackwell M."/>
            <person name="Grigoriev I.V."/>
            <person name="Jeffries T.W."/>
        </authorList>
    </citation>
    <scope>NUCLEOTIDE SEQUENCE [LARGE SCALE GENOMIC DNA]</scope>
    <source>
        <strain evidence="1 2">NRRL Y-11557</strain>
    </source>
</reference>
<dbReference type="InterPro" id="IPR044844">
    <property type="entry name" value="Trans_IPPS_euk-type"/>
</dbReference>
<organism evidence="1 2">
    <name type="scientific">Lipomyces starkeyi NRRL Y-11557</name>
    <dbReference type="NCBI Taxonomy" id="675824"/>
    <lineage>
        <taxon>Eukaryota</taxon>
        <taxon>Fungi</taxon>
        <taxon>Dikarya</taxon>
        <taxon>Ascomycota</taxon>
        <taxon>Saccharomycotina</taxon>
        <taxon>Lipomycetes</taxon>
        <taxon>Lipomycetales</taxon>
        <taxon>Lipomycetaceae</taxon>
        <taxon>Lipomyces</taxon>
    </lineage>
</organism>
<accession>A0A1E3PUX1</accession>
<dbReference type="STRING" id="675824.A0A1E3PUX1"/>
<dbReference type="SUPFAM" id="SSF48576">
    <property type="entry name" value="Terpenoid synthases"/>
    <property type="match status" value="1"/>
</dbReference>
<keyword evidence="2" id="KW-1185">Reference proteome</keyword>
<protein>
    <submittedName>
        <fullName evidence="1">Uncharacterized protein</fullName>
    </submittedName>
</protein>
<feature type="non-terminal residue" evidence="1">
    <location>
        <position position="1"/>
    </location>
</feature>
<dbReference type="OrthoDB" id="431150at2759"/>
<evidence type="ECO:0000313" key="2">
    <source>
        <dbReference type="Proteomes" id="UP000094385"/>
    </source>
</evidence>
<dbReference type="EMBL" id="KV454305">
    <property type="protein sequence ID" value="ODQ69130.1"/>
    <property type="molecule type" value="Genomic_DNA"/>
</dbReference>
<dbReference type="AlphaFoldDB" id="A0A1E3PUX1"/>
<dbReference type="PANTHER" id="PTHR11626">
    <property type="entry name" value="FARNESYL-DIPHOSPHATE FARNESYLTRANSFERASE"/>
    <property type="match status" value="1"/>
</dbReference>